<dbReference type="InterPro" id="IPR051533">
    <property type="entry name" value="WaaL-like"/>
</dbReference>
<proteinExistence type="predicted"/>
<dbReference type="PATRIC" id="fig|443610.3.peg.1457"/>
<organism evidence="7 8">
    <name type="scientific">Devosia geojensis</name>
    <dbReference type="NCBI Taxonomy" id="443610"/>
    <lineage>
        <taxon>Bacteria</taxon>
        <taxon>Pseudomonadati</taxon>
        <taxon>Pseudomonadota</taxon>
        <taxon>Alphaproteobacteria</taxon>
        <taxon>Hyphomicrobiales</taxon>
        <taxon>Devosiaceae</taxon>
        <taxon>Devosia</taxon>
    </lineage>
</organism>
<dbReference type="PANTHER" id="PTHR37422:SF13">
    <property type="entry name" value="LIPOPOLYSACCHARIDE BIOSYNTHESIS PROTEIN PA4999-RELATED"/>
    <property type="match status" value="1"/>
</dbReference>
<evidence type="ECO:0000256" key="5">
    <source>
        <dbReference type="SAM" id="Phobius"/>
    </source>
</evidence>
<evidence type="ECO:0000256" key="2">
    <source>
        <dbReference type="ARBA" id="ARBA00022692"/>
    </source>
</evidence>
<feature type="transmembrane region" description="Helical" evidence="5">
    <location>
        <begin position="114"/>
        <end position="136"/>
    </location>
</feature>
<dbReference type="InterPro" id="IPR007016">
    <property type="entry name" value="O-antigen_ligase-rel_domated"/>
</dbReference>
<dbReference type="AlphaFoldDB" id="A0A0F5FPT3"/>
<feature type="transmembrane region" description="Helical" evidence="5">
    <location>
        <begin position="30"/>
        <end position="47"/>
    </location>
</feature>
<feature type="transmembrane region" description="Helical" evidence="5">
    <location>
        <begin position="59"/>
        <end position="77"/>
    </location>
</feature>
<keyword evidence="2 5" id="KW-0812">Transmembrane</keyword>
<name>A0A0F5FPT3_9HYPH</name>
<gene>
    <name evidence="7" type="ORF">VE25_15880</name>
</gene>
<keyword evidence="4 5" id="KW-0472">Membrane</keyword>
<comment type="caution">
    <text evidence="7">The sequence shown here is derived from an EMBL/GenBank/DDBJ whole genome shotgun (WGS) entry which is preliminary data.</text>
</comment>
<accession>A0A0F5FPT3</accession>
<dbReference type="PANTHER" id="PTHR37422">
    <property type="entry name" value="TEICHURONIC ACID BIOSYNTHESIS PROTEIN TUAE"/>
    <property type="match status" value="1"/>
</dbReference>
<dbReference type="RefSeq" id="WP_046109626.1">
    <property type="nucleotide sequence ID" value="NZ_JZEX01000130.1"/>
</dbReference>
<feature type="transmembrane region" description="Helical" evidence="5">
    <location>
        <begin position="320"/>
        <end position="341"/>
    </location>
</feature>
<feature type="transmembrane region" description="Helical" evidence="5">
    <location>
        <begin position="171"/>
        <end position="189"/>
    </location>
</feature>
<reference evidence="7 8" key="1">
    <citation type="submission" date="2015-03" db="EMBL/GenBank/DDBJ databases">
        <authorList>
            <person name="Hassan Y.I."/>
            <person name="Lepp D."/>
            <person name="Li X.-Z."/>
            <person name="Zhou T."/>
        </authorList>
    </citation>
    <scope>NUCLEOTIDE SEQUENCE [LARGE SCALE GENOMIC DNA]</scope>
    <source>
        <strain evidence="7 8">BD-c194</strain>
    </source>
</reference>
<evidence type="ECO:0000256" key="3">
    <source>
        <dbReference type="ARBA" id="ARBA00022989"/>
    </source>
</evidence>
<dbReference type="OrthoDB" id="7943468at2"/>
<keyword evidence="3 5" id="KW-1133">Transmembrane helix</keyword>
<evidence type="ECO:0000313" key="8">
    <source>
        <dbReference type="Proteomes" id="UP000033632"/>
    </source>
</evidence>
<comment type="subcellular location">
    <subcellularLocation>
        <location evidence="1">Membrane</location>
        <topology evidence="1">Multi-pass membrane protein</topology>
    </subcellularLocation>
</comment>
<feature type="transmembrane region" description="Helical" evidence="5">
    <location>
        <begin position="148"/>
        <end position="166"/>
    </location>
</feature>
<sequence>MPTARLLPVLATLALLVGLALPTVLPEVANVGFFVFAGLAIILLLRTAPWGDLLRRPGITMPLVAGAILTFCFALTASEPWHALAAVLFIPLFLVAPMAALLRLSPAASAQTIGIAALTGTAAAAALALFETQVLGLARAGVTVNNPIHFADLSLMLGFVALVGVYGERRWVRIAVLAGPVLALLAVLLSGSRGPLVAFVPMLLAALMMFIAHRAPPAGRWAALVATGLASLLLMALAWRIDAVQQVAAFNDIARVLSNQTVDGSTTERLIMYQSAFNAFLASPLYGHGLIDYVAAAARHAPPGATFPVMGHLHNDIADFAVAGGGLGLLAYALFLLAPVVEVLRRPRSWPAIHLALSMSAGYLAMGLTNAMIGILSQTVLYGGCLALVVHLADAPRAVSQPEPLR</sequence>
<feature type="transmembrane region" description="Helical" evidence="5">
    <location>
        <begin position="221"/>
        <end position="241"/>
    </location>
</feature>
<feature type="transmembrane region" description="Helical" evidence="5">
    <location>
        <begin position="83"/>
        <end position="102"/>
    </location>
</feature>
<protein>
    <recommendedName>
        <fullName evidence="6">O-antigen ligase-related domain-containing protein</fullName>
    </recommendedName>
</protein>
<evidence type="ECO:0000259" key="6">
    <source>
        <dbReference type="Pfam" id="PF04932"/>
    </source>
</evidence>
<dbReference type="EMBL" id="JZEX01000130">
    <property type="protein sequence ID" value="KKB10861.1"/>
    <property type="molecule type" value="Genomic_DNA"/>
</dbReference>
<feature type="transmembrane region" description="Helical" evidence="5">
    <location>
        <begin position="195"/>
        <end position="212"/>
    </location>
</feature>
<evidence type="ECO:0000256" key="4">
    <source>
        <dbReference type="ARBA" id="ARBA00023136"/>
    </source>
</evidence>
<dbReference type="STRING" id="443610.VE25_15880"/>
<keyword evidence="8" id="KW-1185">Reference proteome</keyword>
<feature type="transmembrane region" description="Helical" evidence="5">
    <location>
        <begin position="353"/>
        <end position="373"/>
    </location>
</feature>
<feature type="domain" description="O-antigen ligase-related" evidence="6">
    <location>
        <begin position="181"/>
        <end position="332"/>
    </location>
</feature>
<evidence type="ECO:0000256" key="1">
    <source>
        <dbReference type="ARBA" id="ARBA00004141"/>
    </source>
</evidence>
<evidence type="ECO:0000313" key="7">
    <source>
        <dbReference type="EMBL" id="KKB10861.1"/>
    </source>
</evidence>
<dbReference type="Pfam" id="PF04932">
    <property type="entry name" value="Wzy_C"/>
    <property type="match status" value="1"/>
</dbReference>
<dbReference type="GO" id="GO:0016020">
    <property type="term" value="C:membrane"/>
    <property type="evidence" value="ECO:0007669"/>
    <property type="project" value="UniProtKB-SubCell"/>
</dbReference>
<dbReference type="Proteomes" id="UP000033632">
    <property type="component" value="Unassembled WGS sequence"/>
</dbReference>